<evidence type="ECO:0000256" key="1">
    <source>
        <dbReference type="SAM" id="SignalP"/>
    </source>
</evidence>
<reference evidence="2" key="1">
    <citation type="submission" date="2014-09" db="EMBL/GenBank/DDBJ databases">
        <authorList>
            <person name="Magalhaes I.L.F."/>
            <person name="Oliveira U."/>
            <person name="Santos F.R."/>
            <person name="Vidigal T.H.D.A."/>
            <person name="Brescovit A.D."/>
            <person name="Santos A.J."/>
        </authorList>
    </citation>
    <scope>NUCLEOTIDE SEQUENCE</scope>
    <source>
        <tissue evidence="2">Shoot tissue taken approximately 20 cm above the soil surface</tissue>
    </source>
</reference>
<evidence type="ECO:0000313" key="2">
    <source>
        <dbReference type="EMBL" id="JAD19056.1"/>
    </source>
</evidence>
<protein>
    <submittedName>
        <fullName evidence="2">Uncharacterized protein</fullName>
    </submittedName>
</protein>
<name>A0A0A8XYX3_ARUDO</name>
<reference evidence="2" key="2">
    <citation type="journal article" date="2015" name="Data Brief">
        <title>Shoot transcriptome of the giant reed, Arundo donax.</title>
        <authorList>
            <person name="Barrero R.A."/>
            <person name="Guerrero F.D."/>
            <person name="Moolhuijzen P."/>
            <person name="Goolsby J.A."/>
            <person name="Tidwell J."/>
            <person name="Bellgard S.E."/>
            <person name="Bellgard M.I."/>
        </authorList>
    </citation>
    <scope>NUCLEOTIDE SEQUENCE</scope>
    <source>
        <tissue evidence="2">Shoot tissue taken approximately 20 cm above the soil surface</tissue>
    </source>
</reference>
<feature type="signal peptide" evidence="1">
    <location>
        <begin position="1"/>
        <end position="27"/>
    </location>
</feature>
<keyword evidence="1" id="KW-0732">Signal</keyword>
<feature type="chain" id="PRO_5002059534" evidence="1">
    <location>
        <begin position="28"/>
        <end position="65"/>
    </location>
</feature>
<dbReference type="EMBL" id="GBRH01278839">
    <property type="protein sequence ID" value="JAD19056.1"/>
    <property type="molecule type" value="Transcribed_RNA"/>
</dbReference>
<sequence>MESMVSNLDMLLVIWLICSPRLHWKDAFPESWENGYLFELVVAIHGWWMGYKAYDTRCYGLSRGR</sequence>
<proteinExistence type="predicted"/>
<dbReference type="AlphaFoldDB" id="A0A0A8XYX3"/>
<accession>A0A0A8XYX3</accession>
<organism evidence="2">
    <name type="scientific">Arundo donax</name>
    <name type="common">Giant reed</name>
    <name type="synonym">Donax arundinaceus</name>
    <dbReference type="NCBI Taxonomy" id="35708"/>
    <lineage>
        <taxon>Eukaryota</taxon>
        <taxon>Viridiplantae</taxon>
        <taxon>Streptophyta</taxon>
        <taxon>Embryophyta</taxon>
        <taxon>Tracheophyta</taxon>
        <taxon>Spermatophyta</taxon>
        <taxon>Magnoliopsida</taxon>
        <taxon>Liliopsida</taxon>
        <taxon>Poales</taxon>
        <taxon>Poaceae</taxon>
        <taxon>PACMAD clade</taxon>
        <taxon>Arundinoideae</taxon>
        <taxon>Arundineae</taxon>
        <taxon>Arundo</taxon>
    </lineage>
</organism>